<evidence type="ECO:0000313" key="3">
    <source>
        <dbReference type="Proteomes" id="UP000663832"/>
    </source>
</evidence>
<gene>
    <name evidence="1" type="ORF">BJG266_LOCUS39029</name>
    <name evidence="2" type="ORF">QVE165_LOCUS55904</name>
</gene>
<protein>
    <submittedName>
        <fullName evidence="1">Uncharacterized protein</fullName>
    </submittedName>
</protein>
<reference evidence="1" key="1">
    <citation type="submission" date="2021-02" db="EMBL/GenBank/DDBJ databases">
        <authorList>
            <person name="Nowell W R."/>
        </authorList>
    </citation>
    <scope>NUCLEOTIDE SEQUENCE</scope>
</reference>
<sequence length="139" mass="16163">MNNVATSQKCIPEPISYTIKVSDYANLSDYRGIDLNFSQSLSNLTIIQFVQRTYNETYAQQHQSFSNQLINMTYIETSTQIIYIWYSLSGMHIANETFPHFVEAHFYSKNVSIRDRSSDTWEIWFQTVCGDLQNISGTF</sequence>
<dbReference type="EMBL" id="CAJNOM010001922">
    <property type="protein sequence ID" value="CAF1622462.1"/>
    <property type="molecule type" value="Genomic_DNA"/>
</dbReference>
<evidence type="ECO:0000313" key="2">
    <source>
        <dbReference type="EMBL" id="CAF1622462.1"/>
    </source>
</evidence>
<evidence type="ECO:0000313" key="4">
    <source>
        <dbReference type="Proteomes" id="UP000663877"/>
    </source>
</evidence>
<dbReference type="Proteomes" id="UP000663877">
    <property type="component" value="Unassembled WGS sequence"/>
</dbReference>
<proteinExistence type="predicted"/>
<keyword evidence="3" id="KW-1185">Reference proteome</keyword>
<dbReference type="Proteomes" id="UP000663832">
    <property type="component" value="Unassembled WGS sequence"/>
</dbReference>
<dbReference type="AlphaFoldDB" id="A0A815MNB3"/>
<dbReference type="OrthoDB" id="10059279at2759"/>
<comment type="caution">
    <text evidence="1">The sequence shown here is derived from an EMBL/GenBank/DDBJ whole genome shotgun (WGS) entry which is preliminary data.</text>
</comment>
<evidence type="ECO:0000313" key="1">
    <source>
        <dbReference type="EMBL" id="CAF1425610.1"/>
    </source>
</evidence>
<name>A0A815MNB3_9BILA</name>
<dbReference type="EMBL" id="CAJNOI010001596">
    <property type="protein sequence ID" value="CAF1425610.1"/>
    <property type="molecule type" value="Genomic_DNA"/>
</dbReference>
<organism evidence="1 4">
    <name type="scientific">Adineta steineri</name>
    <dbReference type="NCBI Taxonomy" id="433720"/>
    <lineage>
        <taxon>Eukaryota</taxon>
        <taxon>Metazoa</taxon>
        <taxon>Spiralia</taxon>
        <taxon>Gnathifera</taxon>
        <taxon>Rotifera</taxon>
        <taxon>Eurotatoria</taxon>
        <taxon>Bdelloidea</taxon>
        <taxon>Adinetida</taxon>
        <taxon>Adinetidae</taxon>
        <taxon>Adineta</taxon>
    </lineage>
</organism>
<accession>A0A815MNB3</accession>